<dbReference type="OrthoDB" id="9935950at2"/>
<name>A0A3G9G799_9CAUL</name>
<accession>A0A3G9G799</accession>
<dbReference type="EMBL" id="AP018827">
    <property type="protein sequence ID" value="BBF80158.1"/>
    <property type="molecule type" value="Genomic_DNA"/>
</dbReference>
<dbReference type="AlphaFoldDB" id="A0A3G9G799"/>
<keyword evidence="1" id="KW-0812">Transmembrane</keyword>
<feature type="transmembrane region" description="Helical" evidence="1">
    <location>
        <begin position="7"/>
        <end position="29"/>
    </location>
</feature>
<proteinExistence type="predicted"/>
<dbReference type="RefSeq" id="WP_126420387.1">
    <property type="nucleotide sequence ID" value="NZ_AP018827.1"/>
</dbReference>
<reference evidence="3" key="2">
    <citation type="journal article" date="2017" name="Plant Physiol. Biochem.">
        <title>Differential oxidative and antioxidative response of duckweed Lemna minor toward plant growth promoting/inhibiting bacteria.</title>
        <authorList>
            <person name="Ishizawa H."/>
            <person name="Kuroda M."/>
            <person name="Morikawa M."/>
            <person name="Ike M."/>
        </authorList>
    </citation>
    <scope>NUCLEOTIDE SEQUENCE [LARGE SCALE GENOMIC DNA]</scope>
    <source>
        <strain evidence="3">M6</strain>
    </source>
</reference>
<keyword evidence="1" id="KW-1133">Transmembrane helix</keyword>
<gene>
    <name evidence="2" type="ORF">EM6_0736</name>
</gene>
<dbReference type="Proteomes" id="UP000278756">
    <property type="component" value="Chromosome 1"/>
</dbReference>
<keyword evidence="1" id="KW-0472">Membrane</keyword>
<evidence type="ECO:0000313" key="3">
    <source>
        <dbReference type="Proteomes" id="UP000278756"/>
    </source>
</evidence>
<evidence type="ECO:0000313" key="2">
    <source>
        <dbReference type="EMBL" id="BBF80158.1"/>
    </source>
</evidence>
<organism evidence="2 3">
    <name type="scientific">Asticcacaulis excentricus</name>
    <dbReference type="NCBI Taxonomy" id="78587"/>
    <lineage>
        <taxon>Bacteria</taxon>
        <taxon>Pseudomonadati</taxon>
        <taxon>Pseudomonadota</taxon>
        <taxon>Alphaproteobacteria</taxon>
        <taxon>Caulobacterales</taxon>
        <taxon>Caulobacteraceae</taxon>
        <taxon>Asticcacaulis</taxon>
    </lineage>
</organism>
<evidence type="ECO:0000256" key="1">
    <source>
        <dbReference type="SAM" id="Phobius"/>
    </source>
</evidence>
<reference evidence="3" key="1">
    <citation type="journal article" date="2017" name="Biotechnol. Biofuels">
        <title>Evaluation of environmental bacterial communities as a factor affecting the growth of duckweed Lemna minor.</title>
        <authorList>
            <person name="Ishizawa H."/>
            <person name="Kuroda M."/>
            <person name="Morikawa M."/>
            <person name="Ike M."/>
        </authorList>
    </citation>
    <scope>NUCLEOTIDE SEQUENCE [LARGE SCALE GENOMIC DNA]</scope>
    <source>
        <strain evidence="3">M6</strain>
    </source>
</reference>
<protein>
    <submittedName>
        <fullName evidence="2">Uncharacterized protein</fullName>
    </submittedName>
</protein>
<sequence>MSQVVRILKIGAGIVAAVFAAVVVLALYAPYEAGQVLRALNIGISGQGLAVWAAFALGALIILVALFGSLSGSGFRGRRGAGKRRED</sequence>
<feature type="transmembrane region" description="Helical" evidence="1">
    <location>
        <begin position="49"/>
        <end position="75"/>
    </location>
</feature>